<feature type="domain" description="Phosphoadenosine phosphosulphate reductase" evidence="5">
    <location>
        <begin position="53"/>
        <end position="224"/>
    </location>
</feature>
<dbReference type="CDD" id="cd23945">
    <property type="entry name" value="PAPS_reductase"/>
    <property type="match status" value="1"/>
</dbReference>
<comment type="pathway">
    <text evidence="4">Sulfur metabolism; hydrogen sulfide biosynthesis; sulfite from sulfate: step 3/3.</text>
</comment>
<proteinExistence type="inferred from homology"/>
<comment type="catalytic activity">
    <reaction evidence="4">
        <text>[thioredoxin]-disulfide + sulfite + adenosine 3',5'-bisphosphate + 2 H(+) = [thioredoxin]-dithiol + 3'-phosphoadenylyl sulfate</text>
        <dbReference type="Rhea" id="RHEA:11724"/>
        <dbReference type="Rhea" id="RHEA-COMP:10698"/>
        <dbReference type="Rhea" id="RHEA-COMP:10700"/>
        <dbReference type="ChEBI" id="CHEBI:15378"/>
        <dbReference type="ChEBI" id="CHEBI:17359"/>
        <dbReference type="ChEBI" id="CHEBI:29950"/>
        <dbReference type="ChEBI" id="CHEBI:50058"/>
        <dbReference type="ChEBI" id="CHEBI:58339"/>
        <dbReference type="ChEBI" id="CHEBI:58343"/>
        <dbReference type="EC" id="1.8.4.8"/>
    </reaction>
</comment>
<keyword evidence="10" id="KW-1185">Reference proteome</keyword>
<comment type="function">
    <text evidence="4">Catalyzes the formation of sulfite from phosphoadenosine 5'-phosphosulfate (PAPS) using thioredoxin as an electron donor.</text>
</comment>
<dbReference type="EC" id="1.8.4.8" evidence="4"/>
<dbReference type="Proteomes" id="UP000532247">
    <property type="component" value="Unassembled WGS sequence"/>
</dbReference>
<reference evidence="6" key="3">
    <citation type="submission" date="2019-11" db="EMBL/GenBank/DDBJ databases">
        <authorList>
            <consortium name="PulseNet: The National Subtyping Network for Foodborne Disease Surveillance"/>
            <person name="Tarr C.L."/>
            <person name="Trees E."/>
            <person name="Katz L.S."/>
            <person name="Carleton-Romer H.A."/>
            <person name="Stroika S."/>
            <person name="Kucerova Z."/>
            <person name="Roache K.F."/>
            <person name="Sabol A.L."/>
            <person name="Besser J."/>
            <person name="Gerner-Smidt P."/>
        </authorList>
    </citation>
    <scope>NUCLEOTIDE SEQUENCE</scope>
    <source>
        <strain evidence="6">PNUSAV001129</strain>
    </source>
</reference>
<dbReference type="EMBL" id="LOSN02000001">
    <property type="protein sequence ID" value="PNP25152.1"/>
    <property type="molecule type" value="Genomic_DNA"/>
</dbReference>
<dbReference type="PANTHER" id="PTHR46509:SF1">
    <property type="entry name" value="PHOSPHOADENOSINE PHOSPHOSULFATE REDUCTASE"/>
    <property type="match status" value="1"/>
</dbReference>
<dbReference type="Pfam" id="PF01507">
    <property type="entry name" value="PAPS_reduct"/>
    <property type="match status" value="1"/>
</dbReference>
<dbReference type="Proteomes" id="UP000054316">
    <property type="component" value="Unassembled WGS sequence"/>
</dbReference>
<dbReference type="GO" id="GO:0004604">
    <property type="term" value="F:phosphoadenylyl-sulfate reductase (thioredoxin) activity"/>
    <property type="evidence" value="ECO:0007669"/>
    <property type="project" value="UniProtKB-UniRule"/>
</dbReference>
<dbReference type="InterPro" id="IPR004511">
    <property type="entry name" value="PAPS/APS_Rdtase"/>
</dbReference>
<sequence>MLDSVASKLELTELLTLTKTEQILRLAQINVELEKLSAQERVAWALDNLEGEFAVSSSFGIQAAVMLHLVTRAKADIPVILTDTGYLFAETYRFIDELTDALNLNLKVYRAKESANWQEARYGKLWEQGVEGIEKYNKLNKVEPMRRALKELNVGTWFSGLRREQSKSRAGLPILSIQNGVFKFLPVIDWTNKDVHYYLEQHGLKYHPLWDEGYLSVGDTHTTRKWEPGMSEEETRFFGLKRECGLHEDDGSEQDGSGI</sequence>
<evidence type="ECO:0000313" key="12">
    <source>
        <dbReference type="Proteomes" id="UP000565155"/>
    </source>
</evidence>
<dbReference type="GeneID" id="75166464"/>
<dbReference type="SUPFAM" id="SSF52402">
    <property type="entry name" value="Adenine nucleotide alpha hydrolases-like"/>
    <property type="match status" value="1"/>
</dbReference>
<evidence type="ECO:0000313" key="11">
    <source>
        <dbReference type="Proteomes" id="UP000532247"/>
    </source>
</evidence>
<comment type="caution">
    <text evidence="8">The sequence shown here is derived from an EMBL/GenBank/DDBJ whole genome shotgun (WGS) entry which is preliminary data.</text>
</comment>
<dbReference type="GO" id="GO:0019379">
    <property type="term" value="P:sulfate assimilation, phosphoadenylyl sulfate reduction by phosphoadenylyl-sulfate reductase (thioredoxin)"/>
    <property type="evidence" value="ECO:0007669"/>
    <property type="project" value="UniProtKB-UniRule"/>
</dbReference>
<dbReference type="PIRSF" id="PIRSF000857">
    <property type="entry name" value="PAPS_reductase"/>
    <property type="match status" value="1"/>
</dbReference>
<comment type="subcellular location">
    <subcellularLocation>
        <location evidence="4">Cytoplasm</location>
    </subcellularLocation>
</comment>
<accession>A0A0H0Y7N9</accession>
<protein>
    <recommendedName>
        <fullName evidence="4">Phosphoadenosine 5'-phosphosulfate reductase</fullName>
        <shortName evidence="4">PAPS reductase</shortName>
        <ecNumber evidence="4">1.8.4.8</ecNumber>
    </recommendedName>
    <alternativeName>
        <fullName evidence="4">3'-phosphoadenylylsulfate reductase</fullName>
    </alternativeName>
    <alternativeName>
        <fullName evidence="4">PAPS reductase, thioredoxin dependent</fullName>
    </alternativeName>
    <alternativeName>
        <fullName evidence="4">PAPS sulfotransferase</fullName>
    </alternativeName>
    <alternativeName>
        <fullName evidence="4">PAdoPS reductase</fullName>
    </alternativeName>
</protein>
<feature type="active site" description="Nucleophile; cysteine thiosulfonate intermediate" evidence="4">
    <location>
        <position position="244"/>
    </location>
</feature>
<dbReference type="NCBIfam" id="TIGR02057">
    <property type="entry name" value="PAPS_reductase"/>
    <property type="match status" value="1"/>
</dbReference>
<dbReference type="EMBL" id="AAXMUW010000034">
    <property type="protein sequence ID" value="EGQ9136656.1"/>
    <property type="molecule type" value="Genomic_DNA"/>
</dbReference>
<gene>
    <name evidence="4" type="primary">cysH</name>
    <name evidence="9" type="ORF">AL553_001025</name>
    <name evidence="8" type="ORF">F0254_24215</name>
    <name evidence="6" type="ORF">GHY86_16105</name>
    <name evidence="7" type="ORF">HKB35_19855</name>
</gene>
<dbReference type="PANTHER" id="PTHR46509">
    <property type="entry name" value="PHOSPHOADENOSINE PHOSPHOSULFATE REDUCTASE"/>
    <property type="match status" value="1"/>
</dbReference>
<evidence type="ECO:0000256" key="2">
    <source>
        <dbReference type="ARBA" id="ARBA00022490"/>
    </source>
</evidence>
<dbReference type="NCBIfam" id="TIGR00434">
    <property type="entry name" value="cysH"/>
    <property type="match status" value="1"/>
</dbReference>
<dbReference type="eggNOG" id="COG0175">
    <property type="taxonomic scope" value="Bacteria"/>
</dbReference>
<dbReference type="STRING" id="663.BAU10_13490"/>
<reference evidence="7 12" key="4">
    <citation type="submission" date="2020-04" db="EMBL/GenBank/DDBJ databases">
        <title>Whole-genome sequencing of Vibrio spp. from China reveals different genetic environments of blaCTX-M-14 among diverse lineages.</title>
        <authorList>
            <person name="Zheng Z."/>
            <person name="Ye L."/>
            <person name="Chen S."/>
        </authorList>
    </citation>
    <scope>NUCLEOTIDE SEQUENCE [LARGE SCALE GENOMIC DNA]</scope>
    <source>
        <strain evidence="7 12">Vb1636</strain>
    </source>
</reference>
<dbReference type="InterPro" id="IPR002500">
    <property type="entry name" value="PAPS_reduct_dom"/>
</dbReference>
<dbReference type="NCBIfam" id="NF002537">
    <property type="entry name" value="PRK02090.1"/>
    <property type="match status" value="1"/>
</dbReference>
<name>A0A0H0Y7N9_VIBAL</name>
<evidence type="ECO:0000256" key="3">
    <source>
        <dbReference type="ARBA" id="ARBA00023002"/>
    </source>
</evidence>
<dbReference type="GO" id="GO:0005737">
    <property type="term" value="C:cytoplasm"/>
    <property type="evidence" value="ECO:0007669"/>
    <property type="project" value="UniProtKB-SubCell"/>
</dbReference>
<evidence type="ECO:0000256" key="4">
    <source>
        <dbReference type="HAMAP-Rule" id="MF_00063"/>
    </source>
</evidence>
<comment type="caution">
    <text evidence="4">Lacks conserved residue(s) required for the propagation of feature annotation.</text>
</comment>
<evidence type="ECO:0000256" key="1">
    <source>
        <dbReference type="ARBA" id="ARBA00009732"/>
    </source>
</evidence>
<evidence type="ECO:0000313" key="8">
    <source>
        <dbReference type="EMBL" id="NOI11920.1"/>
    </source>
</evidence>
<evidence type="ECO:0000313" key="9">
    <source>
        <dbReference type="EMBL" id="PNP25152.1"/>
    </source>
</evidence>
<dbReference type="Proteomes" id="UP000565155">
    <property type="component" value="Unassembled WGS sequence"/>
</dbReference>
<dbReference type="GO" id="GO:0070814">
    <property type="term" value="P:hydrogen sulfide biosynthetic process"/>
    <property type="evidence" value="ECO:0007669"/>
    <property type="project" value="UniProtKB-UniRule"/>
</dbReference>
<dbReference type="InterPro" id="IPR011800">
    <property type="entry name" value="PAPS_reductase_CysH"/>
</dbReference>
<dbReference type="UniPathway" id="UPA00140">
    <property type="reaction ID" value="UER00206"/>
</dbReference>
<keyword evidence="3 4" id="KW-0560">Oxidoreductase</keyword>
<reference evidence="8 11" key="2">
    <citation type="submission" date="2019-09" db="EMBL/GenBank/DDBJ databases">
        <title>Draft genome sequencing and comparative genomics of hatchery-associated Vibrios.</title>
        <authorList>
            <person name="Kehlet-Delgado H."/>
            <person name="Mueller R.S."/>
        </authorList>
    </citation>
    <scope>NUCLEOTIDE SEQUENCE [LARGE SCALE GENOMIC DNA]</scope>
    <source>
        <strain evidence="8 11">081416A</strain>
    </source>
</reference>
<dbReference type="EMBL" id="VTYF01000025">
    <property type="protein sequence ID" value="NOI11920.1"/>
    <property type="molecule type" value="Genomic_DNA"/>
</dbReference>
<dbReference type="HAMAP" id="MF_00063">
    <property type="entry name" value="CysH"/>
    <property type="match status" value="1"/>
</dbReference>
<evidence type="ECO:0000313" key="6">
    <source>
        <dbReference type="EMBL" id="EGQ9136656.1"/>
    </source>
</evidence>
<dbReference type="EMBL" id="JABCMA010000031">
    <property type="protein sequence ID" value="NMR75869.1"/>
    <property type="molecule type" value="Genomic_DNA"/>
</dbReference>
<keyword evidence="2 4" id="KW-0963">Cytoplasm</keyword>
<dbReference type="OrthoDB" id="9794018at2"/>
<dbReference type="Proteomes" id="UP000714625">
    <property type="component" value="Unassembled WGS sequence"/>
</dbReference>
<organism evidence="8 11">
    <name type="scientific">Vibrio alginolyticus</name>
    <dbReference type="NCBI Taxonomy" id="663"/>
    <lineage>
        <taxon>Bacteria</taxon>
        <taxon>Pseudomonadati</taxon>
        <taxon>Pseudomonadota</taxon>
        <taxon>Gammaproteobacteria</taxon>
        <taxon>Vibrionales</taxon>
        <taxon>Vibrionaceae</taxon>
        <taxon>Vibrio</taxon>
    </lineage>
</organism>
<dbReference type="RefSeq" id="WP_005382748.1">
    <property type="nucleotide sequence ID" value="NZ_AP023185.1"/>
</dbReference>
<dbReference type="AlphaFoldDB" id="A0A0H0Y7N9"/>
<evidence type="ECO:0000259" key="5">
    <source>
        <dbReference type="Pfam" id="PF01507"/>
    </source>
</evidence>
<dbReference type="InterPro" id="IPR014729">
    <property type="entry name" value="Rossmann-like_a/b/a_fold"/>
</dbReference>
<dbReference type="FunFam" id="3.40.50.620:FF:000043">
    <property type="entry name" value="Phosphoadenosine phosphosulfate reductase"/>
    <property type="match status" value="1"/>
</dbReference>
<dbReference type="Gene3D" id="3.40.50.620">
    <property type="entry name" value="HUPs"/>
    <property type="match status" value="1"/>
</dbReference>
<evidence type="ECO:0000313" key="7">
    <source>
        <dbReference type="EMBL" id="NMR75869.1"/>
    </source>
</evidence>
<evidence type="ECO:0000313" key="10">
    <source>
        <dbReference type="Proteomes" id="UP000054316"/>
    </source>
</evidence>
<comment type="similarity">
    <text evidence="1 4">Belongs to the PAPS reductase family. CysH subfamily.</text>
</comment>
<reference evidence="9 10" key="1">
    <citation type="submission" date="2017-12" db="EMBL/GenBank/DDBJ databases">
        <title>FDA dAtabase for Regulatory Grade micrObial Sequences (FDA-ARGOS): Supporting development and validation of Infectious Disease Dx tests.</title>
        <authorList>
            <person name="Hoffmann M."/>
            <person name="Allard M."/>
            <person name="Evans P."/>
            <person name="Brown E."/>
            <person name="Tallon L.J."/>
            <person name="Sadzewicz L."/>
            <person name="Sengamalay N."/>
            <person name="Ott S."/>
            <person name="Godinez A."/>
            <person name="Nagaraj S."/>
            <person name="Vavikolanu K."/>
            <person name="Aluvathingal J."/>
            <person name="Nadendla S."/>
            <person name="Hobson J."/>
            <person name="Sichtig H."/>
        </authorList>
    </citation>
    <scope>NUCLEOTIDE SEQUENCE [LARGE SCALE GENOMIC DNA]</scope>
    <source>
        <strain evidence="10">ATCC 17749</strain>
        <strain evidence="9">FDAARGOS_97</strain>
    </source>
</reference>